<dbReference type="CDD" id="cd00688">
    <property type="entry name" value="ISOPREN_C2_like"/>
    <property type="match status" value="1"/>
</dbReference>
<evidence type="ECO:0000313" key="3">
    <source>
        <dbReference type="EMBL" id="QXJ20074.1"/>
    </source>
</evidence>
<feature type="compositionally biased region" description="Pro residues" evidence="1">
    <location>
        <begin position="1"/>
        <end position="23"/>
    </location>
</feature>
<protein>
    <submittedName>
        <fullName evidence="3">Terpene cyclase/mutase family protein</fullName>
    </submittedName>
</protein>
<gene>
    <name evidence="3" type="ORF">AGRA3207_000720</name>
</gene>
<evidence type="ECO:0000256" key="2">
    <source>
        <dbReference type="SAM" id="Phobius"/>
    </source>
</evidence>
<keyword evidence="2" id="KW-0812">Transmembrane</keyword>
<dbReference type="RefSeq" id="WP_231333125.1">
    <property type="nucleotide sequence ID" value="NZ_CP059572.1"/>
</dbReference>
<keyword evidence="2" id="KW-0472">Membrane</keyword>
<evidence type="ECO:0000256" key="1">
    <source>
        <dbReference type="SAM" id="MobiDB-lite"/>
    </source>
</evidence>
<feature type="transmembrane region" description="Helical" evidence="2">
    <location>
        <begin position="425"/>
        <end position="442"/>
    </location>
</feature>
<dbReference type="SUPFAM" id="SSF48239">
    <property type="entry name" value="Terpenoid cyclases/Protein prenyltransferases"/>
    <property type="match status" value="1"/>
</dbReference>
<dbReference type="Gene3D" id="1.50.10.20">
    <property type="match status" value="1"/>
</dbReference>
<keyword evidence="4" id="KW-1185">Reference proteome</keyword>
<proteinExistence type="predicted"/>
<dbReference type="InterPro" id="IPR008930">
    <property type="entry name" value="Terpenoid_cyclase/PrenylTrfase"/>
</dbReference>
<evidence type="ECO:0000313" key="4">
    <source>
        <dbReference type="Proteomes" id="UP001049518"/>
    </source>
</evidence>
<keyword evidence="2" id="KW-1133">Transmembrane helix</keyword>
<feature type="region of interest" description="Disordered" evidence="1">
    <location>
        <begin position="1"/>
        <end position="25"/>
    </location>
</feature>
<dbReference type="Proteomes" id="UP001049518">
    <property type="component" value="Chromosome"/>
</dbReference>
<reference evidence="3" key="1">
    <citation type="submission" date="2020-07" db="EMBL/GenBank/DDBJ databases">
        <authorList>
            <person name="Tarantini F.S."/>
            <person name="Hong K.W."/>
            <person name="Chan K.G."/>
        </authorList>
    </citation>
    <scope>NUCLEOTIDE SEQUENCE</scope>
    <source>
        <strain evidence="3">32-07</strain>
    </source>
</reference>
<accession>A0ABX8QPK3</accession>
<sequence>MYQTPPLPPQPTRAAPPPAPPATADPVIDMAVLASRLEESLDVLRDTYAPALGAGGGWYHELARPEPGTTATALGLLAFVETGRPFEYFHEGLALLAARQCSSGDVLRDGGWATKTSLGMPVVEATGWIARFLARARCDLREDAPDLRRAYRWLLQNQNPDGGWGSLRGCPSRVWLTCVALRALSQLNPHDAAVDRGVEWLTADRTAHRPAWGPTPAAGPTVTHTAFALVTLAEARPDLKTERILDAYDWLLGHLDPADGHTWIETYDVSPHGAGSKPVWRLALWHYGLPIALIALLRDPRGPHGPTVARVFRALVRGEITDPRWTGYPGSGRTSLWTLWWRLESLVALTRVPLAGAADILHWLPDATVVQRAHARERPLGALLPHRRLTPVGLVRRHWSALLLTLICLVSALGAAIGTWGWRDFWLSVILPIVLATVDLSVKRRRAPRGVP</sequence>
<organism evidence="3 4">
    <name type="scientific">Actinomadura graeca</name>
    <dbReference type="NCBI Taxonomy" id="2750812"/>
    <lineage>
        <taxon>Bacteria</taxon>
        <taxon>Bacillati</taxon>
        <taxon>Actinomycetota</taxon>
        <taxon>Actinomycetes</taxon>
        <taxon>Streptosporangiales</taxon>
        <taxon>Thermomonosporaceae</taxon>
        <taxon>Actinomadura</taxon>
    </lineage>
</organism>
<name>A0ABX8QPK3_9ACTN</name>
<dbReference type="EMBL" id="CP059572">
    <property type="protein sequence ID" value="QXJ20074.1"/>
    <property type="molecule type" value="Genomic_DNA"/>
</dbReference>
<feature type="transmembrane region" description="Helical" evidence="2">
    <location>
        <begin position="399"/>
        <end position="419"/>
    </location>
</feature>